<dbReference type="EMBL" id="RIAR02000001">
    <property type="protein sequence ID" value="NSL87020.1"/>
    <property type="molecule type" value="Genomic_DNA"/>
</dbReference>
<dbReference type="Proteomes" id="UP000281028">
    <property type="component" value="Unassembled WGS sequence"/>
</dbReference>
<gene>
    <name evidence="3" type="ORF">ECE50_009275</name>
</gene>
<dbReference type="FunFam" id="3.40.50.720:FF:000084">
    <property type="entry name" value="Short-chain dehydrogenase reductase"/>
    <property type="match status" value="1"/>
</dbReference>
<dbReference type="Pfam" id="PF13561">
    <property type="entry name" value="adh_short_C2"/>
    <property type="match status" value="1"/>
</dbReference>
<dbReference type="CDD" id="cd05233">
    <property type="entry name" value="SDR_c"/>
    <property type="match status" value="1"/>
</dbReference>
<name>A0A433WMQ0_9BACT</name>
<evidence type="ECO:0000256" key="1">
    <source>
        <dbReference type="ARBA" id="ARBA00006484"/>
    </source>
</evidence>
<accession>A0A433WMQ0</accession>
<dbReference type="PANTHER" id="PTHR24321:SF11">
    <property type="entry name" value="BLR0893 PROTEIN"/>
    <property type="match status" value="1"/>
</dbReference>
<evidence type="ECO:0000256" key="2">
    <source>
        <dbReference type="ARBA" id="ARBA00023002"/>
    </source>
</evidence>
<keyword evidence="2" id="KW-0560">Oxidoreductase</keyword>
<sequence length="246" mass="26076">MKLLENKVAIVTGGNSGIGKTTAQLFARHGARVVIAGRTAETGQQVVDDIRAEGGEAIFIKTDVRRYEDCEQLARGAFEHYGQLDVAFNNAGSLENLVPMVDFNLEDWDRVIFTNLFGTFYSLKAQIPYMIKSGGGAIVNMASILAQIGFPGFTASAAAKGGVLSLTKVAAIENSRFGVRVNAIGPALIDTSMISHLDLGSGEDLNPMGRIGTTTDVAELVLWLSSPAASFVTGSLYPIDGGFLAR</sequence>
<dbReference type="OrthoDB" id="597477at2"/>
<evidence type="ECO:0000313" key="4">
    <source>
        <dbReference type="Proteomes" id="UP000281028"/>
    </source>
</evidence>
<dbReference type="GO" id="GO:0016491">
    <property type="term" value="F:oxidoreductase activity"/>
    <property type="evidence" value="ECO:0007669"/>
    <property type="project" value="UniProtKB-KW"/>
</dbReference>
<dbReference type="InterPro" id="IPR036291">
    <property type="entry name" value="NAD(P)-bd_dom_sf"/>
</dbReference>
<comment type="similarity">
    <text evidence="1">Belongs to the short-chain dehydrogenases/reductases (SDR) family.</text>
</comment>
<organism evidence="3 4">
    <name type="scientific">Chitinophaga solisilvae</name>
    <dbReference type="NCBI Taxonomy" id="1233460"/>
    <lineage>
        <taxon>Bacteria</taxon>
        <taxon>Pseudomonadati</taxon>
        <taxon>Bacteroidota</taxon>
        <taxon>Chitinophagia</taxon>
        <taxon>Chitinophagales</taxon>
        <taxon>Chitinophagaceae</taxon>
        <taxon>Chitinophaga</taxon>
    </lineage>
</organism>
<comment type="caution">
    <text evidence="3">The sequence shown here is derived from an EMBL/GenBank/DDBJ whole genome shotgun (WGS) entry which is preliminary data.</text>
</comment>
<dbReference type="Gene3D" id="3.40.50.720">
    <property type="entry name" value="NAD(P)-binding Rossmann-like Domain"/>
    <property type="match status" value="1"/>
</dbReference>
<protein>
    <submittedName>
        <fullName evidence="3">SDR family oxidoreductase</fullName>
    </submittedName>
</protein>
<dbReference type="InterPro" id="IPR002347">
    <property type="entry name" value="SDR_fam"/>
</dbReference>
<proteinExistence type="inferred from homology"/>
<reference evidence="3" key="1">
    <citation type="submission" date="2020-05" db="EMBL/GenBank/DDBJ databases">
        <title>Chitinophaga laudate sp. nov., isolated from a tropical peat swamp.</title>
        <authorList>
            <person name="Goh C.B.S."/>
            <person name="Lee M.S."/>
            <person name="Parimannan S."/>
            <person name="Pasbakhsh P."/>
            <person name="Yule C.M."/>
            <person name="Rajandas H."/>
            <person name="Loke S."/>
            <person name="Croft L."/>
            <person name="Tan J.B.L."/>
        </authorList>
    </citation>
    <scope>NUCLEOTIDE SEQUENCE</scope>
    <source>
        <strain evidence="3">Mgbs1</strain>
    </source>
</reference>
<keyword evidence="4" id="KW-1185">Reference proteome</keyword>
<dbReference type="SUPFAM" id="SSF51735">
    <property type="entry name" value="NAD(P)-binding Rossmann-fold domains"/>
    <property type="match status" value="1"/>
</dbReference>
<dbReference type="AlphaFoldDB" id="A0A433WMQ0"/>
<evidence type="ECO:0000313" key="3">
    <source>
        <dbReference type="EMBL" id="NSL87020.1"/>
    </source>
</evidence>
<dbReference type="PANTHER" id="PTHR24321">
    <property type="entry name" value="DEHYDROGENASES, SHORT CHAIN"/>
    <property type="match status" value="1"/>
</dbReference>
<dbReference type="PRINTS" id="PR00080">
    <property type="entry name" value="SDRFAMILY"/>
</dbReference>
<dbReference type="PRINTS" id="PR00081">
    <property type="entry name" value="GDHRDH"/>
</dbReference>